<sequence length="33" mass="3720">MSLLLQASSLAIRYMPTRNTKLVFLSGLVPDFH</sequence>
<proteinExistence type="predicted"/>
<name>A0A2P2IZX2_RHIMU</name>
<dbReference type="AlphaFoldDB" id="A0A2P2IZX2"/>
<protein>
    <submittedName>
        <fullName evidence="1">Uncharacterized protein</fullName>
    </submittedName>
</protein>
<dbReference type="EMBL" id="GGEC01006286">
    <property type="protein sequence ID" value="MBW86769.1"/>
    <property type="molecule type" value="Transcribed_RNA"/>
</dbReference>
<evidence type="ECO:0000313" key="1">
    <source>
        <dbReference type="EMBL" id="MBW86769.1"/>
    </source>
</evidence>
<organism evidence="1">
    <name type="scientific">Rhizophora mucronata</name>
    <name type="common">Asiatic mangrove</name>
    <dbReference type="NCBI Taxonomy" id="61149"/>
    <lineage>
        <taxon>Eukaryota</taxon>
        <taxon>Viridiplantae</taxon>
        <taxon>Streptophyta</taxon>
        <taxon>Embryophyta</taxon>
        <taxon>Tracheophyta</taxon>
        <taxon>Spermatophyta</taxon>
        <taxon>Magnoliopsida</taxon>
        <taxon>eudicotyledons</taxon>
        <taxon>Gunneridae</taxon>
        <taxon>Pentapetalae</taxon>
        <taxon>rosids</taxon>
        <taxon>fabids</taxon>
        <taxon>Malpighiales</taxon>
        <taxon>Rhizophoraceae</taxon>
        <taxon>Rhizophora</taxon>
    </lineage>
</organism>
<accession>A0A2P2IZX2</accession>
<reference evidence="1" key="1">
    <citation type="submission" date="2018-02" db="EMBL/GenBank/DDBJ databases">
        <title>Rhizophora mucronata_Transcriptome.</title>
        <authorList>
            <person name="Meera S.P."/>
            <person name="Sreeshan A."/>
            <person name="Augustine A."/>
        </authorList>
    </citation>
    <scope>NUCLEOTIDE SEQUENCE</scope>
    <source>
        <tissue evidence="1">Leaf</tissue>
    </source>
</reference>